<protein>
    <submittedName>
        <fullName evidence="1">Unnamed protein product</fullName>
    </submittedName>
</protein>
<keyword evidence="2" id="KW-1185">Reference proteome</keyword>
<dbReference type="Proteomes" id="UP001165101">
    <property type="component" value="Unassembled WGS sequence"/>
</dbReference>
<gene>
    <name evidence="1" type="ORF">Cboi01_000477300</name>
</gene>
<evidence type="ECO:0000313" key="2">
    <source>
        <dbReference type="Proteomes" id="UP001165101"/>
    </source>
</evidence>
<sequence length="446" mass="51710">MTNEETPVTLNEEQTEISHSENQDDIESKPYISEKMIKKSVSVILPGEEDQEQSQIEVQQEGQEEGQEQTLTKMKVSPTEIIRKESLRVSNPDEVEEQDQEQEQVEGENNDEHDDQENNLKNSKTSVATAYNEDSIFTSFSNIFKSLISPKNSNFFNDKIEKDISYSDLISFYFYHSILVILYLFMSIYRLYDYMINRIKLRFLNVAYNPQKTPSLINNDVNKLPKIPHRLSTIINYKPEQEENGGIEALLNNSSEIICWTISSGIPYLTIYEYHGLLKKHIPELRRSIYRNLTTYFGTSNVPTFKIKIPHLNLVYYGPSDENTSNNTANTANNNKYDIEISLISNVDGRSTIVELTKVMSELNMKKELKTKDVTLKFVNHELEHLVGKESDLIILFQPYLNLQGYPPWHIRLSEMYWEPDNDDVSYAVYLRALQKFSTCKVNVGK</sequence>
<organism evidence="1 2">
    <name type="scientific">Candida boidinii</name>
    <name type="common">Yeast</name>
    <dbReference type="NCBI Taxonomy" id="5477"/>
    <lineage>
        <taxon>Eukaryota</taxon>
        <taxon>Fungi</taxon>
        <taxon>Dikarya</taxon>
        <taxon>Ascomycota</taxon>
        <taxon>Saccharomycotina</taxon>
        <taxon>Pichiomycetes</taxon>
        <taxon>Pichiales</taxon>
        <taxon>Pichiaceae</taxon>
        <taxon>Ogataea</taxon>
        <taxon>Ogataea/Candida clade</taxon>
    </lineage>
</organism>
<comment type="caution">
    <text evidence="1">The sequence shown here is derived from an EMBL/GenBank/DDBJ whole genome shotgun (WGS) entry which is preliminary data.</text>
</comment>
<name>A0ACB5TZ63_CANBO</name>
<evidence type="ECO:0000313" key="1">
    <source>
        <dbReference type="EMBL" id="GME97929.1"/>
    </source>
</evidence>
<accession>A0ACB5TZ63</accession>
<reference evidence="1" key="1">
    <citation type="submission" date="2023-04" db="EMBL/GenBank/DDBJ databases">
        <title>Candida boidinii NBRC 1967.</title>
        <authorList>
            <person name="Ichikawa N."/>
            <person name="Sato H."/>
            <person name="Tonouchi N."/>
        </authorList>
    </citation>
    <scope>NUCLEOTIDE SEQUENCE</scope>
    <source>
        <strain evidence="1">NBRC 1967</strain>
    </source>
</reference>
<proteinExistence type="predicted"/>
<dbReference type="EMBL" id="BSXV01003256">
    <property type="protein sequence ID" value="GME97929.1"/>
    <property type="molecule type" value="Genomic_DNA"/>
</dbReference>